<feature type="signal peptide" evidence="1">
    <location>
        <begin position="1"/>
        <end position="23"/>
    </location>
</feature>
<dbReference type="RefSeq" id="WP_058271411.1">
    <property type="nucleotide sequence ID" value="NZ_CYPS01000007.1"/>
</dbReference>
<name>A0A0P1E0X6_9RHOB</name>
<accession>A0A0P1E0X6</accession>
<gene>
    <name evidence="2" type="ORF">RUM4293_00125</name>
</gene>
<dbReference type="AlphaFoldDB" id="A0A0P1E0X6"/>
<evidence type="ECO:0000313" key="2">
    <source>
        <dbReference type="EMBL" id="CUH41257.1"/>
    </source>
</evidence>
<keyword evidence="1" id="KW-0732">Signal</keyword>
<dbReference type="EMBL" id="CYPS01000007">
    <property type="protein sequence ID" value="CUH41257.1"/>
    <property type="molecule type" value="Genomic_DNA"/>
</dbReference>
<protein>
    <submittedName>
        <fullName evidence="2">Uncharacterized protein</fullName>
    </submittedName>
</protein>
<dbReference type="Proteomes" id="UP000050786">
    <property type="component" value="Unassembled WGS sequence"/>
</dbReference>
<proteinExistence type="predicted"/>
<sequence>MKHSYKLAFSAAAAVTWFGIASAQEFSADVPVNVLTPDVVETETLGNLEFFDGSCQKNFA</sequence>
<evidence type="ECO:0000313" key="3">
    <source>
        <dbReference type="Proteomes" id="UP000050786"/>
    </source>
</evidence>
<reference evidence="3" key="1">
    <citation type="submission" date="2015-09" db="EMBL/GenBank/DDBJ databases">
        <authorList>
            <person name="Rodrigo-Torres L."/>
            <person name="Arahal D.R."/>
        </authorList>
    </citation>
    <scope>NUCLEOTIDE SEQUENCE [LARGE SCALE GENOMIC DNA]</scope>
    <source>
        <strain evidence="3">CECT 4293</strain>
    </source>
</reference>
<feature type="chain" id="PRO_5006061118" evidence="1">
    <location>
        <begin position="24"/>
        <end position="60"/>
    </location>
</feature>
<organism evidence="2 3">
    <name type="scientific">Ruegeria atlantica</name>
    <dbReference type="NCBI Taxonomy" id="81569"/>
    <lineage>
        <taxon>Bacteria</taxon>
        <taxon>Pseudomonadati</taxon>
        <taxon>Pseudomonadota</taxon>
        <taxon>Alphaproteobacteria</taxon>
        <taxon>Rhodobacterales</taxon>
        <taxon>Roseobacteraceae</taxon>
        <taxon>Ruegeria</taxon>
    </lineage>
</organism>
<keyword evidence="3" id="KW-1185">Reference proteome</keyword>
<evidence type="ECO:0000256" key="1">
    <source>
        <dbReference type="SAM" id="SignalP"/>
    </source>
</evidence>